<keyword evidence="10 13" id="KW-0503">Monooxygenase</keyword>
<protein>
    <recommendedName>
        <fullName evidence="16">Cytochrome P450 family protein</fullName>
    </recommendedName>
</protein>
<dbReference type="PANTHER" id="PTHR24303:SF31">
    <property type="entry name" value="CYTOCHROME P450 307A1-RELATED"/>
    <property type="match status" value="1"/>
</dbReference>
<evidence type="ECO:0000313" key="14">
    <source>
        <dbReference type="EMBL" id="KAF2071976.1"/>
    </source>
</evidence>
<dbReference type="AlphaFoldDB" id="A0A8J4PRU6"/>
<dbReference type="PRINTS" id="PR00385">
    <property type="entry name" value="P450"/>
</dbReference>
<dbReference type="GO" id="GO:0016705">
    <property type="term" value="F:oxidoreductase activity, acting on paired donors, with incorporation or reduction of molecular oxygen"/>
    <property type="evidence" value="ECO:0007669"/>
    <property type="project" value="InterPro"/>
</dbReference>
<evidence type="ECO:0000256" key="5">
    <source>
        <dbReference type="ARBA" id="ARBA00022692"/>
    </source>
</evidence>
<comment type="caution">
    <text evidence="14">The sequence shown here is derived from an EMBL/GenBank/DDBJ whole genome shotgun (WGS) entry which is preliminary data.</text>
</comment>
<evidence type="ECO:0000256" key="1">
    <source>
        <dbReference type="ARBA" id="ARBA00001971"/>
    </source>
</evidence>
<keyword evidence="9 12" id="KW-0408">Iron</keyword>
<comment type="subcellular location">
    <subcellularLocation>
        <location evidence="2">Membrane</location>
        <topology evidence="2">Single-pass membrane protein</topology>
    </subcellularLocation>
</comment>
<keyword evidence="6 12" id="KW-0479">Metal-binding</keyword>
<keyword evidence="5" id="KW-0812">Transmembrane</keyword>
<dbReference type="InterPro" id="IPR017972">
    <property type="entry name" value="Cyt_P450_CS"/>
</dbReference>
<dbReference type="InterPro" id="IPR002401">
    <property type="entry name" value="Cyt_P450_E_grp-I"/>
</dbReference>
<dbReference type="Gene3D" id="1.10.630.10">
    <property type="entry name" value="Cytochrome P450"/>
    <property type="match status" value="1"/>
</dbReference>
<comment type="cofactor">
    <cofactor evidence="1 12">
        <name>heme</name>
        <dbReference type="ChEBI" id="CHEBI:30413"/>
    </cofactor>
</comment>
<keyword evidence="15" id="KW-1185">Reference proteome</keyword>
<proteinExistence type="inferred from homology"/>
<dbReference type="InterPro" id="IPR036396">
    <property type="entry name" value="Cyt_P450_sf"/>
</dbReference>
<feature type="binding site" description="axial binding residue" evidence="12">
    <location>
        <position position="253"/>
    </location>
    <ligand>
        <name>heme</name>
        <dbReference type="ChEBI" id="CHEBI:30413"/>
    </ligand>
    <ligandPart>
        <name>Fe</name>
        <dbReference type="ChEBI" id="CHEBI:18248"/>
    </ligandPart>
</feature>
<dbReference type="Proteomes" id="UP000695562">
    <property type="component" value="Unassembled WGS sequence"/>
</dbReference>
<name>A0A8J4PRU6_9MYCE</name>
<dbReference type="Pfam" id="PF00067">
    <property type="entry name" value="p450"/>
    <property type="match status" value="1"/>
</dbReference>
<evidence type="ECO:0000256" key="13">
    <source>
        <dbReference type="RuleBase" id="RU000461"/>
    </source>
</evidence>
<comment type="similarity">
    <text evidence="3 13">Belongs to the cytochrome P450 family.</text>
</comment>
<keyword evidence="8 13" id="KW-0560">Oxidoreductase</keyword>
<dbReference type="CDD" id="cd20617">
    <property type="entry name" value="CYP1_2-like"/>
    <property type="match status" value="1"/>
</dbReference>
<dbReference type="InterPro" id="IPR001128">
    <property type="entry name" value="Cyt_P450"/>
</dbReference>
<keyword evidence="11" id="KW-0472">Membrane</keyword>
<dbReference type="PRINTS" id="PR00463">
    <property type="entry name" value="EP450I"/>
</dbReference>
<sequence>MLRFVIGKRINYLNTTDQDKEMIDQLIKPIEDVFSHLGAGHLGDYLDFLKPLYSKYLNFNDPSLKFKQYFDDQVLKHIGSLDPSNPQDLLDHLLLEKDTLTNNSLKTVGALAIDFINAGTETSSSSIEWFFLAMINNQEIQNKAFQELKNLNKNNSMITLLDRPNTPYTNALIKEVSRRYSIAPLGLPRSTTSDITLCDTFIPKNTQILLNLHYLFTNEKYWENPMEFNPDRFLNNNNRSDTYVPFGMGPRNCIGQGYASDILYITIANVLLNFKIVSPNGEKVSDKEFFSLTVHPKSFLIKLLSR</sequence>
<dbReference type="OrthoDB" id="19324at2759"/>
<dbReference type="GO" id="GO:0004497">
    <property type="term" value="F:monooxygenase activity"/>
    <property type="evidence" value="ECO:0007669"/>
    <property type="project" value="UniProtKB-KW"/>
</dbReference>
<evidence type="ECO:0000256" key="3">
    <source>
        <dbReference type="ARBA" id="ARBA00010617"/>
    </source>
</evidence>
<evidence type="ECO:0000313" key="15">
    <source>
        <dbReference type="Proteomes" id="UP000695562"/>
    </source>
</evidence>
<accession>A0A8J4PRU6</accession>
<dbReference type="GO" id="GO:0005506">
    <property type="term" value="F:iron ion binding"/>
    <property type="evidence" value="ECO:0007669"/>
    <property type="project" value="InterPro"/>
</dbReference>
<dbReference type="PANTHER" id="PTHR24303">
    <property type="entry name" value="HEME-BINDING MONOOXYGENASE FAMILY"/>
    <property type="match status" value="1"/>
</dbReference>
<evidence type="ECO:0000256" key="12">
    <source>
        <dbReference type="PIRSR" id="PIRSR602401-1"/>
    </source>
</evidence>
<evidence type="ECO:0000256" key="4">
    <source>
        <dbReference type="ARBA" id="ARBA00022617"/>
    </source>
</evidence>
<dbReference type="SUPFAM" id="SSF48264">
    <property type="entry name" value="Cytochrome P450"/>
    <property type="match status" value="1"/>
</dbReference>
<keyword evidence="7" id="KW-1133">Transmembrane helix</keyword>
<dbReference type="GO" id="GO:0016020">
    <property type="term" value="C:membrane"/>
    <property type="evidence" value="ECO:0007669"/>
    <property type="project" value="UniProtKB-SubCell"/>
</dbReference>
<evidence type="ECO:0000256" key="7">
    <source>
        <dbReference type="ARBA" id="ARBA00022989"/>
    </source>
</evidence>
<dbReference type="EMBL" id="AJWJ01000321">
    <property type="protein sequence ID" value="KAF2071976.1"/>
    <property type="molecule type" value="Genomic_DNA"/>
</dbReference>
<gene>
    <name evidence="14" type="ORF">CYY_006713</name>
</gene>
<organism evidence="14 15">
    <name type="scientific">Polysphondylium violaceum</name>
    <dbReference type="NCBI Taxonomy" id="133409"/>
    <lineage>
        <taxon>Eukaryota</taxon>
        <taxon>Amoebozoa</taxon>
        <taxon>Evosea</taxon>
        <taxon>Eumycetozoa</taxon>
        <taxon>Dictyostelia</taxon>
        <taxon>Dictyosteliales</taxon>
        <taxon>Dictyosteliaceae</taxon>
        <taxon>Polysphondylium</taxon>
    </lineage>
</organism>
<evidence type="ECO:0008006" key="16">
    <source>
        <dbReference type="Google" id="ProtNLM"/>
    </source>
</evidence>
<evidence type="ECO:0000256" key="6">
    <source>
        <dbReference type="ARBA" id="ARBA00022723"/>
    </source>
</evidence>
<evidence type="ECO:0000256" key="11">
    <source>
        <dbReference type="ARBA" id="ARBA00023136"/>
    </source>
</evidence>
<evidence type="ECO:0000256" key="8">
    <source>
        <dbReference type="ARBA" id="ARBA00023002"/>
    </source>
</evidence>
<reference evidence="14" key="1">
    <citation type="submission" date="2020-01" db="EMBL/GenBank/DDBJ databases">
        <title>Development of genomics and gene disruption for Polysphondylium violaceum indicates a role for the polyketide synthase stlB in stalk morphogenesis.</title>
        <authorList>
            <person name="Narita B."/>
            <person name="Kawabe Y."/>
            <person name="Kin K."/>
            <person name="Saito T."/>
            <person name="Gibbs R."/>
            <person name="Kuspa A."/>
            <person name="Muzny D."/>
            <person name="Queller D."/>
            <person name="Richards S."/>
            <person name="Strassman J."/>
            <person name="Sucgang R."/>
            <person name="Worley K."/>
            <person name="Schaap P."/>
        </authorList>
    </citation>
    <scope>NUCLEOTIDE SEQUENCE</scope>
    <source>
        <strain evidence="14">QSvi11</strain>
    </source>
</reference>
<evidence type="ECO:0000256" key="2">
    <source>
        <dbReference type="ARBA" id="ARBA00004167"/>
    </source>
</evidence>
<evidence type="ECO:0000256" key="9">
    <source>
        <dbReference type="ARBA" id="ARBA00023004"/>
    </source>
</evidence>
<evidence type="ECO:0000256" key="10">
    <source>
        <dbReference type="ARBA" id="ARBA00023033"/>
    </source>
</evidence>
<dbReference type="GO" id="GO:0020037">
    <property type="term" value="F:heme binding"/>
    <property type="evidence" value="ECO:0007669"/>
    <property type="project" value="InterPro"/>
</dbReference>
<keyword evidence="4 12" id="KW-0349">Heme</keyword>
<dbReference type="PROSITE" id="PS00086">
    <property type="entry name" value="CYTOCHROME_P450"/>
    <property type="match status" value="1"/>
</dbReference>